<sequence length="403" mass="44381">MREIFWNAVQVAAERSPEVRQAYANYQASNADVAEAKGQRWPQVDVGSQSPTANFGPGGGNGSGNSGNPLSVNVTTNVFDWGRTKHTIGSRQFLSDAANRAYDAALGNSAFEVSSTLIELGKQRNIVDLSQQFVDRMATLVRMLGEIVEVDRGRGSELTQAKTRLLQAEASRDTAQARVRDAELTLQKLVGDEAVLIPRTREWSIEPGNLPRLLSQVGVHPSLQQAKSEADAADLNAKAVKASGLPQVNWVVSAGVGKDSLGRQQPWQTMLTLNWGAFRGGSASAATEAASARATASWQRMEQQRRDLEYSVRTADQDAHTMLQRADLYRGLSSETDRVRKAFFEQWYHLGKRTLLDVLTAESEHYGNRVAEVTNRFDGYLAVFREHHSAGELARWLRNEPAS</sequence>
<evidence type="ECO:0000313" key="10">
    <source>
        <dbReference type="EMBL" id="KVM39029.1"/>
    </source>
</evidence>
<dbReference type="Pfam" id="PF02321">
    <property type="entry name" value="OEP"/>
    <property type="match status" value="2"/>
</dbReference>
<dbReference type="EMBL" id="LOZE01000018">
    <property type="protein sequence ID" value="KVM39029.1"/>
    <property type="molecule type" value="Genomic_DNA"/>
</dbReference>
<evidence type="ECO:0000256" key="4">
    <source>
        <dbReference type="ARBA" id="ARBA00022452"/>
    </source>
</evidence>
<dbReference type="PANTHER" id="PTHR30026">
    <property type="entry name" value="OUTER MEMBRANE PROTEIN TOLC"/>
    <property type="match status" value="1"/>
</dbReference>
<evidence type="ECO:0000256" key="8">
    <source>
        <dbReference type="SAM" id="Coils"/>
    </source>
</evidence>
<reference evidence="10 11" key="1">
    <citation type="submission" date="2015-11" db="EMBL/GenBank/DDBJ databases">
        <title>Expanding the genomic diversity of Burkholderia species for the development of highly accurate diagnostics.</title>
        <authorList>
            <person name="Sahl J."/>
            <person name="Keim P."/>
            <person name="Wagner D."/>
        </authorList>
    </citation>
    <scope>NUCLEOTIDE SEQUENCE [LARGE SCALE GENOMIC DNA]</scope>
    <source>
        <strain evidence="10 11">MSMB2058</strain>
    </source>
</reference>
<feature type="compositionally biased region" description="Gly residues" evidence="9">
    <location>
        <begin position="56"/>
        <end position="65"/>
    </location>
</feature>
<dbReference type="Gene3D" id="1.20.1600.10">
    <property type="entry name" value="Outer membrane efflux proteins (OEP)"/>
    <property type="match status" value="1"/>
</dbReference>
<gene>
    <name evidence="10" type="ORF">WJ53_26305</name>
</gene>
<evidence type="ECO:0000256" key="1">
    <source>
        <dbReference type="ARBA" id="ARBA00004442"/>
    </source>
</evidence>
<comment type="subcellular location">
    <subcellularLocation>
        <location evidence="1">Cell outer membrane</location>
    </subcellularLocation>
</comment>
<dbReference type="GO" id="GO:1990281">
    <property type="term" value="C:efflux pump complex"/>
    <property type="evidence" value="ECO:0007669"/>
    <property type="project" value="TreeGrafter"/>
</dbReference>
<dbReference type="Proteomes" id="UP000061665">
    <property type="component" value="Unassembled WGS sequence"/>
</dbReference>
<evidence type="ECO:0000256" key="5">
    <source>
        <dbReference type="ARBA" id="ARBA00022692"/>
    </source>
</evidence>
<comment type="similarity">
    <text evidence="2">Belongs to the outer membrane factor (OMF) (TC 1.B.17) family.</text>
</comment>
<keyword evidence="3" id="KW-0813">Transport</keyword>
<dbReference type="PANTHER" id="PTHR30026:SF22">
    <property type="entry name" value="OUTER MEMBRANE EFFLUX PROTEIN"/>
    <property type="match status" value="1"/>
</dbReference>
<keyword evidence="7" id="KW-0998">Cell outer membrane</keyword>
<keyword evidence="6" id="KW-0472">Membrane</keyword>
<evidence type="ECO:0000256" key="7">
    <source>
        <dbReference type="ARBA" id="ARBA00023237"/>
    </source>
</evidence>
<dbReference type="InterPro" id="IPR003423">
    <property type="entry name" value="OMP_efflux"/>
</dbReference>
<dbReference type="GO" id="GO:0015288">
    <property type="term" value="F:porin activity"/>
    <property type="evidence" value="ECO:0007669"/>
    <property type="project" value="TreeGrafter"/>
</dbReference>
<comment type="caution">
    <text evidence="10">The sequence shown here is derived from an EMBL/GenBank/DDBJ whole genome shotgun (WGS) entry which is preliminary data.</text>
</comment>
<organism evidence="10 11">
    <name type="scientific">Burkholderia ubonensis</name>
    <dbReference type="NCBI Taxonomy" id="101571"/>
    <lineage>
        <taxon>Bacteria</taxon>
        <taxon>Pseudomonadati</taxon>
        <taxon>Pseudomonadota</taxon>
        <taxon>Betaproteobacteria</taxon>
        <taxon>Burkholderiales</taxon>
        <taxon>Burkholderiaceae</taxon>
        <taxon>Burkholderia</taxon>
        <taxon>Burkholderia cepacia complex</taxon>
    </lineage>
</organism>
<keyword evidence="5" id="KW-0812">Transmembrane</keyword>
<evidence type="ECO:0000256" key="6">
    <source>
        <dbReference type="ARBA" id="ARBA00023136"/>
    </source>
</evidence>
<evidence type="ECO:0000313" key="11">
    <source>
        <dbReference type="Proteomes" id="UP000061665"/>
    </source>
</evidence>
<dbReference type="GO" id="GO:0009279">
    <property type="term" value="C:cell outer membrane"/>
    <property type="evidence" value="ECO:0007669"/>
    <property type="project" value="UniProtKB-SubCell"/>
</dbReference>
<dbReference type="GO" id="GO:0015562">
    <property type="term" value="F:efflux transmembrane transporter activity"/>
    <property type="evidence" value="ECO:0007669"/>
    <property type="project" value="InterPro"/>
</dbReference>
<evidence type="ECO:0000256" key="9">
    <source>
        <dbReference type="SAM" id="MobiDB-lite"/>
    </source>
</evidence>
<evidence type="ECO:0000256" key="2">
    <source>
        <dbReference type="ARBA" id="ARBA00007613"/>
    </source>
</evidence>
<keyword evidence="4" id="KW-1134">Transmembrane beta strand</keyword>
<feature type="region of interest" description="Disordered" evidence="9">
    <location>
        <begin position="40"/>
        <end position="67"/>
    </location>
</feature>
<accession>A0AB73G9P8</accession>
<proteinExistence type="inferred from homology"/>
<dbReference type="AlphaFoldDB" id="A0AB73G9P8"/>
<protein>
    <submittedName>
        <fullName evidence="10">Transporter</fullName>
    </submittedName>
</protein>
<dbReference type="SUPFAM" id="SSF56954">
    <property type="entry name" value="Outer membrane efflux proteins (OEP)"/>
    <property type="match status" value="1"/>
</dbReference>
<keyword evidence="8" id="KW-0175">Coiled coil</keyword>
<name>A0AB73G9P8_9BURK</name>
<evidence type="ECO:0000256" key="3">
    <source>
        <dbReference type="ARBA" id="ARBA00022448"/>
    </source>
</evidence>
<dbReference type="InterPro" id="IPR051906">
    <property type="entry name" value="TolC-like"/>
</dbReference>
<feature type="coiled-coil region" evidence="8">
    <location>
        <begin position="158"/>
        <end position="185"/>
    </location>
</feature>